<dbReference type="AlphaFoldDB" id="A0A5C1AKG7"/>
<keyword evidence="2" id="KW-1185">Reference proteome</keyword>
<reference evidence="2" key="1">
    <citation type="submission" date="2019-08" db="EMBL/GenBank/DDBJ databases">
        <title>Limnoglobus roseus gen. nov., sp. nov., a novel freshwater planctomycete with a giant genome from the family Gemmataceae.</title>
        <authorList>
            <person name="Kulichevskaya I.S."/>
            <person name="Naumoff D.G."/>
            <person name="Miroshnikov K."/>
            <person name="Ivanova A."/>
            <person name="Philippov D.A."/>
            <person name="Hakobyan A."/>
            <person name="Rijpstra I.C."/>
            <person name="Sinninghe Damste J.S."/>
            <person name="Liesack W."/>
            <person name="Dedysh S.N."/>
        </authorList>
    </citation>
    <scope>NUCLEOTIDE SEQUENCE [LARGE SCALE GENOMIC DNA]</scope>
    <source>
        <strain evidence="2">PX52</strain>
    </source>
</reference>
<name>A0A5C1AKG7_9BACT</name>
<proteinExistence type="predicted"/>
<protein>
    <submittedName>
        <fullName evidence="1">Uncharacterized protein</fullName>
    </submittedName>
</protein>
<dbReference type="OrthoDB" id="284178at2"/>
<evidence type="ECO:0000313" key="1">
    <source>
        <dbReference type="EMBL" id="QEL19400.1"/>
    </source>
</evidence>
<organism evidence="1 2">
    <name type="scientific">Limnoglobus roseus</name>
    <dbReference type="NCBI Taxonomy" id="2598579"/>
    <lineage>
        <taxon>Bacteria</taxon>
        <taxon>Pseudomonadati</taxon>
        <taxon>Planctomycetota</taxon>
        <taxon>Planctomycetia</taxon>
        <taxon>Gemmatales</taxon>
        <taxon>Gemmataceae</taxon>
        <taxon>Limnoglobus</taxon>
    </lineage>
</organism>
<sequence>MANNSPRKRKPKSRVQGILGVGLDNQDGEKRITRSEEMVLIGGSKETHERMQETAIRFSEGLEKVGKKLPEISVKQAIDLLRAAHEQTGR</sequence>
<evidence type="ECO:0000313" key="2">
    <source>
        <dbReference type="Proteomes" id="UP000324974"/>
    </source>
</evidence>
<dbReference type="Proteomes" id="UP000324974">
    <property type="component" value="Chromosome"/>
</dbReference>
<dbReference type="EMBL" id="CP042425">
    <property type="protein sequence ID" value="QEL19400.1"/>
    <property type="molecule type" value="Genomic_DNA"/>
</dbReference>
<dbReference type="RefSeq" id="WP_149113794.1">
    <property type="nucleotide sequence ID" value="NZ_CP042425.1"/>
</dbReference>
<dbReference type="KEGG" id="lrs:PX52LOC_06471"/>
<accession>A0A5C1AKG7</accession>
<gene>
    <name evidence="1" type="ORF">PX52LOC_06471</name>
</gene>